<dbReference type="EMBL" id="MN739521">
    <property type="protein sequence ID" value="QHT10467.1"/>
    <property type="molecule type" value="Genomic_DNA"/>
</dbReference>
<evidence type="ECO:0000313" key="2">
    <source>
        <dbReference type="EMBL" id="QHT10467.1"/>
    </source>
</evidence>
<dbReference type="AlphaFoldDB" id="A0A6C0D1R4"/>
<feature type="compositionally biased region" description="Basic residues" evidence="1">
    <location>
        <begin position="457"/>
        <end position="471"/>
    </location>
</feature>
<organism evidence="2">
    <name type="scientific">viral metagenome</name>
    <dbReference type="NCBI Taxonomy" id="1070528"/>
    <lineage>
        <taxon>unclassified sequences</taxon>
        <taxon>metagenomes</taxon>
        <taxon>organismal metagenomes</taxon>
    </lineage>
</organism>
<sequence>MQSPQTSVLNDFQKKRMCRIFEAKLNNIKKHIIDTTNYAPFECIYNLNDTVMLDILNRYGLQSALKSYNKESFRNEPFEDVDMSSLTLYDIVQGYYNIDSFKRELKQIKVGTKVTPVEIEFTYTLPKWNRKLFQVIFPYLNFDTSISFLAYITSMQTKINRIMKSYGFNLPSMEQLTKDLTEYYSVTRIEKRQYLPSIKELKDFEINDTTFLINYVHGGIGDVEYVDIPANMDLFRILASEFGSLACTRTDELANYITKINHFLEHLPKNTHRNNIKMIKRIISTLLKKTKDFMVGKRQSIFQGTEKERLRYVRSLPHVNHFKGSPMIVKQHTVYLNKTDPYYGIVLVHPRWTLNLLDYVDVEIINGAMWFNTSQIIDLIKSKYVLFIDLSCSSSTKANATNENLNHLKTRVKEIEGPSITKELENYLDLSPFNKSISRTTRSAKSAKHLSLSRPRSNPRSRSRMLKKPRHQSLQNRSKSRRYKSLTKTRTGTLKLPRVMNL</sequence>
<reference evidence="2" key="1">
    <citation type="journal article" date="2020" name="Nature">
        <title>Giant virus diversity and host interactions through global metagenomics.</title>
        <authorList>
            <person name="Schulz F."/>
            <person name="Roux S."/>
            <person name="Paez-Espino D."/>
            <person name="Jungbluth S."/>
            <person name="Walsh D.A."/>
            <person name="Denef V.J."/>
            <person name="McMahon K.D."/>
            <person name="Konstantinidis K.T."/>
            <person name="Eloe-Fadrosh E.A."/>
            <person name="Kyrpides N.C."/>
            <person name="Woyke T."/>
        </authorList>
    </citation>
    <scope>NUCLEOTIDE SEQUENCE</scope>
    <source>
        <strain evidence="2">GVMAG-M-3300023174-107</strain>
    </source>
</reference>
<evidence type="ECO:0000256" key="1">
    <source>
        <dbReference type="SAM" id="MobiDB-lite"/>
    </source>
</evidence>
<feature type="region of interest" description="Disordered" evidence="1">
    <location>
        <begin position="439"/>
        <end position="490"/>
    </location>
</feature>
<feature type="compositionally biased region" description="Basic residues" evidence="1">
    <location>
        <begin position="478"/>
        <end position="487"/>
    </location>
</feature>
<name>A0A6C0D1R4_9ZZZZ</name>
<protein>
    <submittedName>
        <fullName evidence="2">Uncharacterized protein</fullName>
    </submittedName>
</protein>
<accession>A0A6C0D1R4</accession>
<proteinExistence type="predicted"/>